<dbReference type="GO" id="GO:0016020">
    <property type="term" value="C:membrane"/>
    <property type="evidence" value="ECO:0007669"/>
    <property type="project" value="UniProtKB-SubCell"/>
</dbReference>
<dbReference type="OMA" id="RITHKVQ"/>
<dbReference type="AlphaFoldDB" id="A0A7I4YI91"/>
<feature type="transmembrane region" description="Helical" evidence="5">
    <location>
        <begin position="253"/>
        <end position="273"/>
    </location>
</feature>
<sequence length="313" mass="36508">MLWSQIIFTVTNVISLPFYLLIMVVCVKEWKRNHAQRTFYLLIISQGIVDILVMGNYFIFWTLRVSNIFSNFYWSYQSYYVAGWCFNQIHISIFIRCFGVLLVSFQRYISLCHSSWRIEQIINTSHRWILPVLQWVVPGCFSVPLVAVTHAVFVSPDNLEVMADQANITLATSMAVVFVSVTFIECALCYGAILRFLMRNRLDNSTAIKRERRLYIQMLGLFVAFALVFFYNIMVFSFSLYTNEGPILTMRTIFPLLTCFFSYINVWMTLILNDDIRRKIWAMLSDHAEKNQSTVKASSSHKVFRIADPTPSK</sequence>
<keyword evidence="3 5" id="KW-1133">Transmembrane helix</keyword>
<feature type="transmembrane region" description="Helical" evidence="5">
    <location>
        <begin position="218"/>
        <end position="241"/>
    </location>
</feature>
<evidence type="ECO:0000256" key="4">
    <source>
        <dbReference type="ARBA" id="ARBA00023136"/>
    </source>
</evidence>
<keyword evidence="2 5" id="KW-0812">Transmembrane</keyword>
<evidence type="ECO:0000256" key="3">
    <source>
        <dbReference type="ARBA" id="ARBA00022989"/>
    </source>
</evidence>
<proteinExistence type="predicted"/>
<dbReference type="PANTHER" id="PTHR24224:SF17">
    <property type="entry name" value="G-PROTEIN COUPLED RECEPTORS FAMILY 1 PROFILE DOMAIN-CONTAINING PROTEIN"/>
    <property type="match status" value="1"/>
</dbReference>
<protein>
    <submittedName>
        <fullName evidence="8">G_PROTEIN_RECEP_F1_2 domain-containing protein</fullName>
    </submittedName>
</protein>
<name>A0A7I4YI91_HAECO</name>
<dbReference type="PANTHER" id="PTHR24224">
    <property type="entry name" value="CARDIOACCELERATORY PEPTIDE RECEPTOR-RELATED"/>
    <property type="match status" value="1"/>
</dbReference>
<keyword evidence="7" id="KW-1185">Reference proteome</keyword>
<organism evidence="7 8">
    <name type="scientific">Haemonchus contortus</name>
    <name type="common">Barber pole worm</name>
    <dbReference type="NCBI Taxonomy" id="6289"/>
    <lineage>
        <taxon>Eukaryota</taxon>
        <taxon>Metazoa</taxon>
        <taxon>Ecdysozoa</taxon>
        <taxon>Nematoda</taxon>
        <taxon>Chromadorea</taxon>
        <taxon>Rhabditida</taxon>
        <taxon>Rhabditina</taxon>
        <taxon>Rhabditomorpha</taxon>
        <taxon>Strongyloidea</taxon>
        <taxon>Trichostrongylidae</taxon>
        <taxon>Haemonchus</taxon>
    </lineage>
</organism>
<dbReference type="Pfam" id="PF10323">
    <property type="entry name" value="7TM_GPCR_Srv"/>
    <property type="match status" value="1"/>
</dbReference>
<evidence type="ECO:0000256" key="5">
    <source>
        <dbReference type="SAM" id="Phobius"/>
    </source>
</evidence>
<evidence type="ECO:0000313" key="7">
    <source>
        <dbReference type="Proteomes" id="UP000025227"/>
    </source>
</evidence>
<dbReference type="Gene3D" id="1.20.1070.10">
    <property type="entry name" value="Rhodopsin 7-helix transmembrane proteins"/>
    <property type="match status" value="1"/>
</dbReference>
<accession>A0A7I4YI91</accession>
<keyword evidence="4 5" id="KW-0472">Membrane</keyword>
<comment type="subcellular location">
    <subcellularLocation>
        <location evidence="1">Membrane</location>
    </subcellularLocation>
</comment>
<evidence type="ECO:0000256" key="2">
    <source>
        <dbReference type="ARBA" id="ARBA00022692"/>
    </source>
</evidence>
<feature type="domain" description="G-protein coupled receptors family 1 profile" evidence="6">
    <location>
        <begin position="18"/>
        <end position="273"/>
    </location>
</feature>
<evidence type="ECO:0000259" key="6">
    <source>
        <dbReference type="PROSITE" id="PS50262"/>
    </source>
</evidence>
<dbReference type="Proteomes" id="UP000025227">
    <property type="component" value="Unplaced"/>
</dbReference>
<dbReference type="PROSITE" id="PS50262">
    <property type="entry name" value="G_PROTEIN_RECEP_F1_2"/>
    <property type="match status" value="1"/>
</dbReference>
<feature type="transmembrane region" description="Helical" evidence="5">
    <location>
        <begin position="173"/>
        <end position="197"/>
    </location>
</feature>
<dbReference type="WBParaSite" id="HCON_00097270-00001">
    <property type="protein sequence ID" value="HCON_00097270-00001"/>
    <property type="gene ID" value="HCON_00097270"/>
</dbReference>
<dbReference type="InterPro" id="IPR017452">
    <property type="entry name" value="GPCR_Rhodpsn_7TM"/>
</dbReference>
<dbReference type="InterPro" id="IPR019426">
    <property type="entry name" value="7TM_GPCR_serpentine_rcpt_Srv"/>
</dbReference>
<feature type="transmembrane region" description="Helical" evidence="5">
    <location>
        <begin position="6"/>
        <end position="27"/>
    </location>
</feature>
<evidence type="ECO:0000313" key="8">
    <source>
        <dbReference type="WBParaSite" id="HCON_00097270-00001"/>
    </source>
</evidence>
<dbReference type="OrthoDB" id="5868253at2759"/>
<reference evidence="8" key="1">
    <citation type="submission" date="2020-12" db="UniProtKB">
        <authorList>
            <consortium name="WormBaseParasite"/>
        </authorList>
    </citation>
    <scope>IDENTIFICATION</scope>
    <source>
        <strain evidence="8">MHco3</strain>
    </source>
</reference>
<evidence type="ECO:0000256" key="1">
    <source>
        <dbReference type="ARBA" id="ARBA00004370"/>
    </source>
</evidence>
<dbReference type="SUPFAM" id="SSF81321">
    <property type="entry name" value="Family A G protein-coupled receptor-like"/>
    <property type="match status" value="1"/>
</dbReference>
<feature type="transmembrane region" description="Helical" evidence="5">
    <location>
        <begin position="81"/>
        <end position="108"/>
    </location>
</feature>
<feature type="transmembrane region" description="Helical" evidence="5">
    <location>
        <begin position="39"/>
        <end position="61"/>
    </location>
</feature>
<feature type="transmembrane region" description="Helical" evidence="5">
    <location>
        <begin position="128"/>
        <end position="153"/>
    </location>
</feature>
<dbReference type="CDD" id="cd00637">
    <property type="entry name" value="7tm_classA_rhodopsin-like"/>
    <property type="match status" value="1"/>
</dbReference>
<dbReference type="InterPro" id="IPR052665">
    <property type="entry name" value="Neuropeptide-GPCR"/>
</dbReference>